<organism evidence="2 3">
    <name type="scientific">Phyllosticta citrichinensis</name>
    <dbReference type="NCBI Taxonomy" id="1130410"/>
    <lineage>
        <taxon>Eukaryota</taxon>
        <taxon>Fungi</taxon>
        <taxon>Dikarya</taxon>
        <taxon>Ascomycota</taxon>
        <taxon>Pezizomycotina</taxon>
        <taxon>Dothideomycetes</taxon>
        <taxon>Dothideomycetes incertae sedis</taxon>
        <taxon>Botryosphaeriales</taxon>
        <taxon>Phyllostictaceae</taxon>
        <taxon>Phyllosticta</taxon>
    </lineage>
</organism>
<keyword evidence="1" id="KW-0732">Signal</keyword>
<protein>
    <recommendedName>
        <fullName evidence="4">Secreted protein</fullName>
    </recommendedName>
</protein>
<sequence length="147" mass="16340">MKTGSAAMYTIFFWILHAINLGRPQNQLTICSSFAQFPGPASHSLRNVGLSTLVSSRLDDCSRIVLSLFVLLTHATNQLHQMACVDLGGYTCSRGLGFLTSECNSQFQTKLLEHISLFVPHDQSKTSSRPSLVQQMAWDQPIRAQRL</sequence>
<name>A0ABR1XLJ5_9PEZI</name>
<reference evidence="2 3" key="1">
    <citation type="journal article" date="2022" name="G3 (Bethesda)">
        <title>Enemy or ally: a genomic approach to elucidate the lifestyle of Phyllosticta citrichinaensis.</title>
        <authorList>
            <person name="Buijs V.A."/>
            <person name="Groenewald J.Z."/>
            <person name="Haridas S."/>
            <person name="LaButti K.M."/>
            <person name="Lipzen A."/>
            <person name="Martin F.M."/>
            <person name="Barry K."/>
            <person name="Grigoriev I.V."/>
            <person name="Crous P.W."/>
            <person name="Seidl M.F."/>
        </authorList>
    </citation>
    <scope>NUCLEOTIDE SEQUENCE [LARGE SCALE GENOMIC DNA]</scope>
    <source>
        <strain evidence="2 3">CBS 129764</strain>
    </source>
</reference>
<evidence type="ECO:0008006" key="4">
    <source>
        <dbReference type="Google" id="ProtNLM"/>
    </source>
</evidence>
<evidence type="ECO:0000313" key="2">
    <source>
        <dbReference type="EMBL" id="KAK8159698.1"/>
    </source>
</evidence>
<comment type="caution">
    <text evidence="2">The sequence shown here is derived from an EMBL/GenBank/DDBJ whole genome shotgun (WGS) entry which is preliminary data.</text>
</comment>
<feature type="signal peptide" evidence="1">
    <location>
        <begin position="1"/>
        <end position="24"/>
    </location>
</feature>
<evidence type="ECO:0000313" key="3">
    <source>
        <dbReference type="Proteomes" id="UP001456524"/>
    </source>
</evidence>
<gene>
    <name evidence="2" type="ORF">IWX90DRAFT_308334</name>
</gene>
<accession>A0ABR1XLJ5</accession>
<dbReference type="Proteomes" id="UP001456524">
    <property type="component" value="Unassembled WGS sequence"/>
</dbReference>
<dbReference type="EMBL" id="JBBWUH010000008">
    <property type="protein sequence ID" value="KAK8159698.1"/>
    <property type="molecule type" value="Genomic_DNA"/>
</dbReference>
<keyword evidence="3" id="KW-1185">Reference proteome</keyword>
<feature type="chain" id="PRO_5047482582" description="Secreted protein" evidence="1">
    <location>
        <begin position="25"/>
        <end position="147"/>
    </location>
</feature>
<proteinExistence type="predicted"/>
<evidence type="ECO:0000256" key="1">
    <source>
        <dbReference type="SAM" id="SignalP"/>
    </source>
</evidence>